<gene>
    <name evidence="1" type="ORF">S01H4_63817</name>
</gene>
<name>X1DLC5_9ZZZZ</name>
<evidence type="ECO:0000313" key="1">
    <source>
        <dbReference type="EMBL" id="GAH05819.1"/>
    </source>
</evidence>
<dbReference type="EMBL" id="BART01038503">
    <property type="protein sequence ID" value="GAH05819.1"/>
    <property type="molecule type" value="Genomic_DNA"/>
</dbReference>
<dbReference type="AlphaFoldDB" id="X1DLC5"/>
<feature type="non-terminal residue" evidence="1">
    <location>
        <position position="126"/>
    </location>
</feature>
<reference evidence="1" key="1">
    <citation type="journal article" date="2014" name="Front. Microbiol.">
        <title>High frequency of phylogenetically diverse reductive dehalogenase-homologous genes in deep subseafloor sedimentary metagenomes.</title>
        <authorList>
            <person name="Kawai M."/>
            <person name="Futagami T."/>
            <person name="Toyoda A."/>
            <person name="Takaki Y."/>
            <person name="Nishi S."/>
            <person name="Hori S."/>
            <person name="Arai W."/>
            <person name="Tsubouchi T."/>
            <person name="Morono Y."/>
            <person name="Uchiyama I."/>
            <person name="Ito T."/>
            <person name="Fujiyama A."/>
            <person name="Inagaki F."/>
            <person name="Takami H."/>
        </authorList>
    </citation>
    <scope>NUCLEOTIDE SEQUENCE</scope>
    <source>
        <strain evidence="1">Expedition CK06-06</strain>
    </source>
</reference>
<dbReference type="Gene3D" id="1.10.10.10">
    <property type="entry name" value="Winged helix-like DNA-binding domain superfamily/Winged helix DNA-binding domain"/>
    <property type="match status" value="1"/>
</dbReference>
<organism evidence="1">
    <name type="scientific">marine sediment metagenome</name>
    <dbReference type="NCBI Taxonomy" id="412755"/>
    <lineage>
        <taxon>unclassified sequences</taxon>
        <taxon>metagenomes</taxon>
        <taxon>ecological metagenomes</taxon>
    </lineage>
</organism>
<comment type="caution">
    <text evidence="1">The sequence shown here is derived from an EMBL/GenBank/DDBJ whole genome shotgun (WGS) entry which is preliminary data.</text>
</comment>
<protein>
    <submittedName>
        <fullName evidence="1">Uncharacterized protein</fullName>
    </submittedName>
</protein>
<proteinExistence type="predicted"/>
<sequence length="126" mass="14449">MVQLRPTAWPDALELLRSRDLEEFRRAFPDYPYPDLLRAIAVSVDELPPAERERYLDLAVFPEDEPISEGPLQVLWDLTPAKTRACMDHLAARSLATIQQIEGKAALLLHDLQGDYVSKRREKQLP</sequence>
<accession>X1DLC5</accession>
<dbReference type="InterPro" id="IPR036388">
    <property type="entry name" value="WH-like_DNA-bd_sf"/>
</dbReference>